<feature type="region of interest" description="Disordered" evidence="1">
    <location>
        <begin position="355"/>
        <end position="410"/>
    </location>
</feature>
<feature type="compositionally biased region" description="Basic and acidic residues" evidence="1">
    <location>
        <begin position="138"/>
        <end position="154"/>
    </location>
</feature>
<keyword evidence="2" id="KW-0472">Membrane</keyword>
<keyword evidence="2" id="KW-1133">Transmembrane helix</keyword>
<feature type="compositionally biased region" description="Low complexity" evidence="1">
    <location>
        <begin position="382"/>
        <end position="395"/>
    </location>
</feature>
<comment type="caution">
    <text evidence="4">The sequence shown here is derived from an EMBL/GenBank/DDBJ whole genome shotgun (WGS) entry which is preliminary data.</text>
</comment>
<gene>
    <name evidence="4" type="ORF">STAS_18223</name>
</gene>
<dbReference type="Pfam" id="PF24053">
    <property type="entry name" value="DUF7356"/>
    <property type="match status" value="1"/>
</dbReference>
<evidence type="ECO:0000256" key="2">
    <source>
        <dbReference type="SAM" id="Phobius"/>
    </source>
</evidence>
<dbReference type="AlphaFoldDB" id="A0A5A7Q9B2"/>
<feature type="transmembrane region" description="Helical" evidence="2">
    <location>
        <begin position="36"/>
        <end position="57"/>
    </location>
</feature>
<dbReference type="PANTHER" id="PTHR34200">
    <property type="entry name" value="DENTIN SIALOPHOSPHOPROTEIN-LIKE ISOFORM X1"/>
    <property type="match status" value="1"/>
</dbReference>
<keyword evidence="2" id="KW-0812">Transmembrane</keyword>
<dbReference type="PANTHER" id="PTHR34200:SF8">
    <property type="entry name" value="TRANSMEMBRANE PROTEIN"/>
    <property type="match status" value="1"/>
</dbReference>
<organism evidence="4 5">
    <name type="scientific">Striga asiatica</name>
    <name type="common">Asiatic witchweed</name>
    <name type="synonym">Buchnera asiatica</name>
    <dbReference type="NCBI Taxonomy" id="4170"/>
    <lineage>
        <taxon>Eukaryota</taxon>
        <taxon>Viridiplantae</taxon>
        <taxon>Streptophyta</taxon>
        <taxon>Embryophyta</taxon>
        <taxon>Tracheophyta</taxon>
        <taxon>Spermatophyta</taxon>
        <taxon>Magnoliopsida</taxon>
        <taxon>eudicotyledons</taxon>
        <taxon>Gunneridae</taxon>
        <taxon>Pentapetalae</taxon>
        <taxon>asterids</taxon>
        <taxon>lamiids</taxon>
        <taxon>Lamiales</taxon>
        <taxon>Orobanchaceae</taxon>
        <taxon>Buchnereae</taxon>
        <taxon>Striga</taxon>
    </lineage>
</organism>
<dbReference type="EMBL" id="BKCP01006128">
    <property type="protein sequence ID" value="GER41506.1"/>
    <property type="molecule type" value="Genomic_DNA"/>
</dbReference>
<feature type="transmembrane region" description="Helical" evidence="2">
    <location>
        <begin position="313"/>
        <end position="331"/>
    </location>
</feature>
<feature type="domain" description="DUF7356" evidence="3">
    <location>
        <begin position="187"/>
        <end position="285"/>
    </location>
</feature>
<feature type="compositionally biased region" description="Polar residues" evidence="1">
    <location>
        <begin position="103"/>
        <end position="125"/>
    </location>
</feature>
<reference evidence="5" key="1">
    <citation type="journal article" date="2019" name="Curr. Biol.">
        <title>Genome Sequence of Striga asiatica Provides Insight into the Evolution of Plant Parasitism.</title>
        <authorList>
            <person name="Yoshida S."/>
            <person name="Kim S."/>
            <person name="Wafula E.K."/>
            <person name="Tanskanen J."/>
            <person name="Kim Y.M."/>
            <person name="Honaas L."/>
            <person name="Yang Z."/>
            <person name="Spallek T."/>
            <person name="Conn C.E."/>
            <person name="Ichihashi Y."/>
            <person name="Cheong K."/>
            <person name="Cui S."/>
            <person name="Der J.P."/>
            <person name="Gundlach H."/>
            <person name="Jiao Y."/>
            <person name="Hori C."/>
            <person name="Ishida J.K."/>
            <person name="Kasahara H."/>
            <person name="Kiba T."/>
            <person name="Kim M.S."/>
            <person name="Koo N."/>
            <person name="Laohavisit A."/>
            <person name="Lee Y.H."/>
            <person name="Lumba S."/>
            <person name="McCourt P."/>
            <person name="Mortimer J.C."/>
            <person name="Mutuku J.M."/>
            <person name="Nomura T."/>
            <person name="Sasaki-Sekimoto Y."/>
            <person name="Seto Y."/>
            <person name="Wang Y."/>
            <person name="Wakatake T."/>
            <person name="Sakakibara H."/>
            <person name="Demura T."/>
            <person name="Yamaguchi S."/>
            <person name="Yoneyama K."/>
            <person name="Manabe R.I."/>
            <person name="Nelson D.C."/>
            <person name="Schulman A.H."/>
            <person name="Timko M.P."/>
            <person name="dePamphilis C.W."/>
            <person name="Choi D."/>
            <person name="Shirasu K."/>
        </authorList>
    </citation>
    <scope>NUCLEOTIDE SEQUENCE [LARGE SCALE GENOMIC DNA]</scope>
    <source>
        <strain evidence="5">cv. UVA1</strain>
    </source>
</reference>
<feature type="region of interest" description="Disordered" evidence="1">
    <location>
        <begin position="103"/>
        <end position="196"/>
    </location>
</feature>
<dbReference type="InterPro" id="IPR055780">
    <property type="entry name" value="DUF7356"/>
</dbReference>
<proteinExistence type="predicted"/>
<evidence type="ECO:0000313" key="4">
    <source>
        <dbReference type="EMBL" id="GER41506.1"/>
    </source>
</evidence>
<dbReference type="Proteomes" id="UP000325081">
    <property type="component" value="Unassembled WGS sequence"/>
</dbReference>
<evidence type="ECO:0000313" key="5">
    <source>
        <dbReference type="Proteomes" id="UP000325081"/>
    </source>
</evidence>
<keyword evidence="5" id="KW-1185">Reference proteome</keyword>
<name>A0A5A7Q9B2_STRAF</name>
<accession>A0A5A7Q9B2</accession>
<dbReference type="OrthoDB" id="1936430at2759"/>
<sequence>MVLDLFADTKRSVYSEAQLSVVLCELNSLRKVKIHFCSLTLVTCILRVLLLLLLWSLNDIVYIRLFWNHRTVGAMKLNCTFLVIVLIASIKLPQRVIADSEEGSANTNRQVLPKTNDSVNQTVDTVKNGKESNLVKNGLKERLDSRKGGNEQKKLNGGAQKGEPKENQGLDSESTNEPKKGKLPPAIEKCDSSSNRCTDNDKTLVACLRVPGNESPSLSLLIQNMGRVPLSIKITAPDSVQLENTQIKLQENKDTEVKVSITGVKSGHNIVLSAGHGNCSLSLTNQFISMKMAGDPHDPSYSNTDFKLTLSRGFLFSAALLLLLASIFTGTKLGRKYFWKKDPKYQKLDMELPVSHGSKVESGGNEDWDDSWGDNWDDEETPVTPSMPVTPSLSSKGMASRKFSKEGWKD</sequence>
<protein>
    <recommendedName>
        <fullName evidence="3">DUF7356 domain-containing protein</fullName>
    </recommendedName>
</protein>
<evidence type="ECO:0000256" key="1">
    <source>
        <dbReference type="SAM" id="MobiDB-lite"/>
    </source>
</evidence>
<evidence type="ECO:0000259" key="3">
    <source>
        <dbReference type="Pfam" id="PF24053"/>
    </source>
</evidence>
<feature type="compositionally biased region" description="Acidic residues" evidence="1">
    <location>
        <begin position="364"/>
        <end position="381"/>
    </location>
</feature>